<dbReference type="EMBL" id="CP090958">
    <property type="protein sequence ID" value="WGW11254.1"/>
    <property type="molecule type" value="Genomic_DNA"/>
</dbReference>
<keyword evidence="8" id="KW-1185">Reference proteome</keyword>
<reference evidence="7 8" key="1">
    <citation type="submission" date="2023-05" db="EMBL/GenBank/DDBJ databases">
        <title>Lithophilousrod everest ZFBP1038 complete genpme.</title>
        <authorList>
            <person name="Tian M."/>
        </authorList>
    </citation>
    <scope>NUCLEOTIDE SEQUENCE [LARGE SCALE GENOMIC DNA]</scope>
    <source>
        <strain evidence="7 8">ZFBP1038</strain>
    </source>
</reference>
<evidence type="ECO:0000313" key="7">
    <source>
        <dbReference type="EMBL" id="WGW11254.1"/>
    </source>
</evidence>
<feature type="domain" description="Amino acid permease/ SLC12A" evidence="6">
    <location>
        <begin position="24"/>
        <end position="374"/>
    </location>
</feature>
<organism evidence="7 8">
    <name type="scientific">Saxibacter everestensis</name>
    <dbReference type="NCBI Taxonomy" id="2909229"/>
    <lineage>
        <taxon>Bacteria</taxon>
        <taxon>Bacillati</taxon>
        <taxon>Actinomycetota</taxon>
        <taxon>Actinomycetes</taxon>
        <taxon>Micrococcales</taxon>
        <taxon>Brevibacteriaceae</taxon>
        <taxon>Saxibacter</taxon>
    </lineage>
</organism>
<feature type="transmembrane region" description="Helical" evidence="5">
    <location>
        <begin position="414"/>
        <end position="434"/>
    </location>
</feature>
<feature type="transmembrane region" description="Helical" evidence="5">
    <location>
        <begin position="356"/>
        <end position="375"/>
    </location>
</feature>
<dbReference type="PIRSF" id="PIRSF006060">
    <property type="entry name" value="AA_transporter"/>
    <property type="match status" value="1"/>
</dbReference>
<protein>
    <submittedName>
        <fullName evidence="7">APC family permease</fullName>
    </submittedName>
</protein>
<feature type="transmembrane region" description="Helical" evidence="5">
    <location>
        <begin position="131"/>
        <end position="149"/>
    </location>
</feature>
<keyword evidence="2 5" id="KW-0812">Transmembrane</keyword>
<feature type="transmembrane region" description="Helical" evidence="5">
    <location>
        <begin position="330"/>
        <end position="350"/>
    </location>
</feature>
<keyword evidence="3 5" id="KW-1133">Transmembrane helix</keyword>
<feature type="transmembrane region" description="Helical" evidence="5">
    <location>
        <begin position="156"/>
        <end position="175"/>
    </location>
</feature>
<feature type="transmembrane region" description="Helical" evidence="5">
    <location>
        <begin position="20"/>
        <end position="40"/>
    </location>
</feature>
<feature type="transmembrane region" description="Helical" evidence="5">
    <location>
        <begin position="387"/>
        <end position="408"/>
    </location>
</feature>
<dbReference type="PANTHER" id="PTHR42770:SF8">
    <property type="entry name" value="PUTRESCINE IMPORTER PUUP"/>
    <property type="match status" value="1"/>
</dbReference>
<accession>A0ABY8QQI6</accession>
<feature type="transmembrane region" description="Helical" evidence="5">
    <location>
        <begin position="277"/>
        <end position="300"/>
    </location>
</feature>
<gene>
    <name evidence="7" type="ORF">LWF01_14325</name>
</gene>
<dbReference type="Gene3D" id="1.20.1740.10">
    <property type="entry name" value="Amino acid/polyamine transporter I"/>
    <property type="match status" value="1"/>
</dbReference>
<evidence type="ECO:0000256" key="1">
    <source>
        <dbReference type="ARBA" id="ARBA00004141"/>
    </source>
</evidence>
<proteinExistence type="predicted"/>
<evidence type="ECO:0000259" key="6">
    <source>
        <dbReference type="Pfam" id="PF00324"/>
    </source>
</evidence>
<keyword evidence="4 5" id="KW-0472">Membrane</keyword>
<dbReference type="InterPro" id="IPR050367">
    <property type="entry name" value="APC_superfamily"/>
</dbReference>
<dbReference type="InterPro" id="IPR004841">
    <property type="entry name" value="AA-permease/SLC12A_dom"/>
</dbReference>
<dbReference type="RefSeq" id="WP_349638039.1">
    <property type="nucleotide sequence ID" value="NZ_CP090958.1"/>
</dbReference>
<evidence type="ECO:0000313" key="8">
    <source>
        <dbReference type="Proteomes" id="UP001209083"/>
    </source>
</evidence>
<name>A0ABY8QQI6_9MICO</name>
<sequence length="448" mass="47940">MSSQSATNARKTGLSRVLGIPSLVLFGLAYMVPLTVFTTYGPVEQLTEGHLPGAYLVTLIAMLFTALSYGKMSRLFPVAGSAYTYAQRSFGGNVGFIVGWSLMLDYILLPMINYLVIGLYLAAAFPAIPQWVWILLGILIVTVLNILGIKSVARMNVVLIAAQAAFIVLFLILSIRTISGGSEVSVFGPFFGDNAEFGLIMTGASILCLSFLGFDAISTLSEEATNPKRSIPRAILITTLTGGLIFIGLSLVAHWVFPDWQSFSSPDTASLDVMQKAGGAFLSNFFTAAYVAGAFASALASQASVSRILYSMGRDGVLPKRFFGQLNRRFSTPANATILVGVVSLIALFIDLALAASIISFGALVAFTFVNISVVKSHAIDRRDRKGIAVLTNIVLPLIGFGLSIWLWTSLPGTSFVVGLIWAGMGLIYLAGLTKLFRVKPPQMDLAE</sequence>
<feature type="transmembrane region" description="Helical" evidence="5">
    <location>
        <begin position="52"/>
        <end position="70"/>
    </location>
</feature>
<evidence type="ECO:0000256" key="5">
    <source>
        <dbReference type="SAM" id="Phobius"/>
    </source>
</evidence>
<evidence type="ECO:0000256" key="3">
    <source>
        <dbReference type="ARBA" id="ARBA00022989"/>
    </source>
</evidence>
<dbReference type="PANTHER" id="PTHR42770">
    <property type="entry name" value="AMINO ACID TRANSPORTER-RELATED"/>
    <property type="match status" value="1"/>
</dbReference>
<feature type="transmembrane region" description="Helical" evidence="5">
    <location>
        <begin position="234"/>
        <end position="257"/>
    </location>
</feature>
<dbReference type="Proteomes" id="UP001209083">
    <property type="component" value="Chromosome"/>
</dbReference>
<feature type="transmembrane region" description="Helical" evidence="5">
    <location>
        <begin position="195"/>
        <end position="214"/>
    </location>
</feature>
<comment type="subcellular location">
    <subcellularLocation>
        <location evidence="1">Membrane</location>
        <topology evidence="1">Multi-pass membrane protein</topology>
    </subcellularLocation>
</comment>
<evidence type="ECO:0000256" key="4">
    <source>
        <dbReference type="ARBA" id="ARBA00023136"/>
    </source>
</evidence>
<evidence type="ECO:0000256" key="2">
    <source>
        <dbReference type="ARBA" id="ARBA00022692"/>
    </source>
</evidence>
<dbReference type="Pfam" id="PF00324">
    <property type="entry name" value="AA_permease"/>
    <property type="match status" value="1"/>
</dbReference>